<comment type="catalytic activity">
    <reaction evidence="13">
        <text>tRNA(Cys) + L-cysteine + ATP = L-cysteinyl-tRNA(Cys) + AMP + diphosphate</text>
        <dbReference type="Rhea" id="RHEA:17773"/>
        <dbReference type="Rhea" id="RHEA-COMP:9661"/>
        <dbReference type="Rhea" id="RHEA-COMP:9679"/>
        <dbReference type="ChEBI" id="CHEBI:30616"/>
        <dbReference type="ChEBI" id="CHEBI:33019"/>
        <dbReference type="ChEBI" id="CHEBI:35235"/>
        <dbReference type="ChEBI" id="CHEBI:78442"/>
        <dbReference type="ChEBI" id="CHEBI:78517"/>
        <dbReference type="ChEBI" id="CHEBI:456215"/>
        <dbReference type="EC" id="6.1.1.16"/>
    </reaction>
    <physiologicalReaction direction="left-to-right" evidence="13">
        <dbReference type="Rhea" id="RHEA:17774"/>
    </physiologicalReaction>
</comment>
<gene>
    <name evidence="16" type="ORF">GSTENG00008348001</name>
</gene>
<feature type="region of interest" description="Disordered" evidence="14">
    <location>
        <begin position="1"/>
        <end position="20"/>
    </location>
</feature>
<keyword evidence="6" id="KW-0862">Zinc</keyword>
<evidence type="ECO:0000256" key="6">
    <source>
        <dbReference type="ARBA" id="ARBA00022833"/>
    </source>
</evidence>
<evidence type="ECO:0000256" key="7">
    <source>
        <dbReference type="ARBA" id="ARBA00022840"/>
    </source>
</evidence>
<keyword evidence="5" id="KW-0547">Nucleotide-binding</keyword>
<dbReference type="InterPro" id="IPR014729">
    <property type="entry name" value="Rossmann-like_a/b/a_fold"/>
</dbReference>
<comment type="function">
    <text evidence="11">Catalyzes the ATP-dependent ligation of cysteine to tRNA(Cys).</text>
</comment>
<protein>
    <recommendedName>
        <fullName evidence="12">Cysteine--tRNA ligase, cytoplasmic</fullName>
        <ecNumber evidence="2">6.1.1.16</ecNumber>
    </recommendedName>
    <alternativeName>
        <fullName evidence="10">Cysteinyl-tRNA synthetase</fullName>
    </alternativeName>
</protein>
<dbReference type="GO" id="GO:0046872">
    <property type="term" value="F:metal ion binding"/>
    <property type="evidence" value="ECO:0007669"/>
    <property type="project" value="UniProtKB-KW"/>
</dbReference>
<dbReference type="InterPro" id="IPR032678">
    <property type="entry name" value="tRNA-synt_1_cat_dom"/>
</dbReference>
<dbReference type="PRINTS" id="PR00983">
    <property type="entry name" value="TRNASYNTHCYS"/>
</dbReference>
<evidence type="ECO:0000259" key="15">
    <source>
        <dbReference type="Pfam" id="PF01406"/>
    </source>
</evidence>
<evidence type="ECO:0000256" key="10">
    <source>
        <dbReference type="ARBA" id="ARBA00031499"/>
    </source>
</evidence>
<evidence type="ECO:0000256" key="4">
    <source>
        <dbReference type="ARBA" id="ARBA00022723"/>
    </source>
</evidence>
<comment type="cofactor">
    <cofactor evidence="1">
        <name>Zn(2+)</name>
        <dbReference type="ChEBI" id="CHEBI:29105"/>
    </cofactor>
</comment>
<dbReference type="FunFam" id="3.40.50.620:FF:000027">
    <property type="entry name" value="Cysteine--tRNA ligase, cytoplasmic"/>
    <property type="match status" value="1"/>
</dbReference>
<dbReference type="PANTHER" id="PTHR10890">
    <property type="entry name" value="CYSTEINYL-TRNA SYNTHETASE"/>
    <property type="match status" value="1"/>
</dbReference>
<sequence length="852" mass="95807">KAKRVQPPWSPPAGTDGPRLRLYNSLTRAKVRGRPPDADAALVPFQRLIPELIPALCSGAVRPSERQQSHLVQLRAHGVRRLTHGTRQVRHAHTRTHTRALTHTLTPSPPRRSYISFDILRRILRDYFKYEVFYCMNITDIDDKIIKRARQNFLLDQYKEKGPQAAQVLQDVRRAREPFQAQLAATADPDKKQMLERLDAAVSAALQPLQAALEARAAEEALRPLAQALLENSKDLLADWLDRQAGSQVTENSIFFSLPKFWEEEFHKDMEALNVLPPDVLTRVSEYVPEIVDFVAKVISNGYGYESNGSVYFDTAKFDASPQHSYAKLVPEAVGDQKALQEGEGDLSVSAERLSEKKSPNDFALWKASKPGEPSWDSPWGKGRPGWHIECSAMAGTVLGESMDVHGGGFDLRFPHHDNELAQSEAFFDNDHWVRYFLHTGHLTIAGCKMSKSLKNFITIKEALAKNTARQLRLAFLMHSWKDTLDYSSNTMESAVQYERFLNVGGRPQVAADALCLSLTCRDAAQEFFLNVKDVLRAPTDVAGRFQKWEAAEAELNSSFFDRKSAVHEALCDNVDTRAAMEEMRLLVGQSNSYMASRKNARSSPNRMLLESIARYLTHMLKIFGAVEELASIGFPVGQKENMDLESAVMPYLSVLSDFRADVRKIAREQKGEGTRGFGVGGVLQNPPFCAVTPLLQLCDAVRDDTLPELGVRLEDHEGDGALPLPGVRGPRTRSSRLLVFQMEEEKRLKKEEAARRKQEQEVFPSGGSVFSLSLQPSLHRFLFPFQVAKLAKMKIPASEMFLAETEKYSKFDPTGFPTHDADGKELSKGQAKKLRKLYEAQEKLHQEYLQT</sequence>
<keyword evidence="4" id="KW-0479">Metal-binding</keyword>
<dbReference type="Pfam" id="PF01406">
    <property type="entry name" value="tRNA-synt_1e"/>
    <property type="match status" value="1"/>
</dbReference>
<evidence type="ECO:0000256" key="8">
    <source>
        <dbReference type="ARBA" id="ARBA00022917"/>
    </source>
</evidence>
<evidence type="ECO:0000256" key="1">
    <source>
        <dbReference type="ARBA" id="ARBA00001947"/>
    </source>
</evidence>
<reference evidence="16" key="2">
    <citation type="submission" date="2004-02" db="EMBL/GenBank/DDBJ databases">
        <authorList>
            <consortium name="Genoscope"/>
            <consortium name="Whitehead Institute Centre for Genome Research"/>
        </authorList>
    </citation>
    <scope>NUCLEOTIDE SEQUENCE</scope>
</reference>
<dbReference type="GO" id="GO:0006423">
    <property type="term" value="P:cysteinyl-tRNA aminoacylation"/>
    <property type="evidence" value="ECO:0007669"/>
    <property type="project" value="InterPro"/>
</dbReference>
<dbReference type="AlphaFoldDB" id="Q4T2G6"/>
<dbReference type="NCBIfam" id="TIGR00435">
    <property type="entry name" value="cysS"/>
    <property type="match status" value="1"/>
</dbReference>
<dbReference type="GO" id="GO:0004817">
    <property type="term" value="F:cysteine-tRNA ligase activity"/>
    <property type="evidence" value="ECO:0007669"/>
    <property type="project" value="UniProtKB-EC"/>
</dbReference>
<evidence type="ECO:0000256" key="9">
    <source>
        <dbReference type="ARBA" id="ARBA00023146"/>
    </source>
</evidence>
<evidence type="ECO:0000256" key="11">
    <source>
        <dbReference type="ARBA" id="ARBA00037196"/>
    </source>
</evidence>
<evidence type="ECO:0000256" key="3">
    <source>
        <dbReference type="ARBA" id="ARBA00022598"/>
    </source>
</evidence>
<keyword evidence="7" id="KW-0067">ATP-binding</keyword>
<dbReference type="SUPFAM" id="SSF47323">
    <property type="entry name" value="Anticodon-binding domain of a subclass of class I aminoacyl-tRNA synthetases"/>
    <property type="match status" value="1"/>
</dbReference>
<name>Q4T2G6_TETNG</name>
<keyword evidence="8" id="KW-0648">Protein biosynthesis</keyword>
<reference evidence="16" key="1">
    <citation type="journal article" date="2004" name="Nature">
        <title>Genome duplication in the teleost fish Tetraodon nigroviridis reveals the early vertebrate proto-karyotype.</title>
        <authorList>
            <person name="Jaillon O."/>
            <person name="Aury J.-M."/>
            <person name="Brunet F."/>
            <person name="Petit J.-L."/>
            <person name="Stange-Thomann N."/>
            <person name="Mauceli E."/>
            <person name="Bouneau L."/>
            <person name="Fischer C."/>
            <person name="Ozouf-Costaz C."/>
            <person name="Bernot A."/>
            <person name="Nicaud S."/>
            <person name="Jaffe D."/>
            <person name="Fisher S."/>
            <person name="Lutfalla G."/>
            <person name="Dossat C."/>
            <person name="Segurens B."/>
            <person name="Dasilva C."/>
            <person name="Salanoubat M."/>
            <person name="Levy M."/>
            <person name="Boudet N."/>
            <person name="Castellano S."/>
            <person name="Anthouard V."/>
            <person name="Jubin C."/>
            <person name="Castelli V."/>
            <person name="Katinka M."/>
            <person name="Vacherie B."/>
            <person name="Biemont C."/>
            <person name="Skalli Z."/>
            <person name="Cattolico L."/>
            <person name="Poulain J."/>
            <person name="De Berardinis V."/>
            <person name="Cruaud C."/>
            <person name="Duprat S."/>
            <person name="Brottier P."/>
            <person name="Coutanceau J.-P."/>
            <person name="Gouzy J."/>
            <person name="Parra G."/>
            <person name="Lardier G."/>
            <person name="Chapple C."/>
            <person name="McKernan K.J."/>
            <person name="McEwan P."/>
            <person name="Bosak S."/>
            <person name="Kellis M."/>
            <person name="Volff J.-N."/>
            <person name="Guigo R."/>
            <person name="Zody M.C."/>
            <person name="Mesirov J."/>
            <person name="Lindblad-Toh K."/>
            <person name="Birren B."/>
            <person name="Nusbaum C."/>
            <person name="Kahn D."/>
            <person name="Robinson-Rechavi M."/>
            <person name="Laudet V."/>
            <person name="Schachter V."/>
            <person name="Quetier F."/>
            <person name="Saurin W."/>
            <person name="Scarpelli C."/>
            <person name="Wincker P."/>
            <person name="Lander E.S."/>
            <person name="Weissenbach J."/>
            <person name="Roest Crollius H."/>
        </authorList>
    </citation>
    <scope>NUCLEOTIDE SEQUENCE [LARGE SCALE GENOMIC DNA]</scope>
</reference>
<feature type="non-terminal residue" evidence="16">
    <location>
        <position position="1"/>
    </location>
</feature>
<dbReference type="EC" id="6.1.1.16" evidence="2"/>
<feature type="domain" description="tRNA synthetases class I catalytic" evidence="15">
    <location>
        <begin position="112"/>
        <end position="496"/>
    </location>
</feature>
<evidence type="ECO:0000256" key="12">
    <source>
        <dbReference type="ARBA" id="ARBA00039362"/>
    </source>
</evidence>
<evidence type="ECO:0000256" key="14">
    <source>
        <dbReference type="SAM" id="MobiDB-lite"/>
    </source>
</evidence>
<dbReference type="KEGG" id="tng:GSTEN00008348G001"/>
<dbReference type="EMBL" id="CAAE01010273">
    <property type="protein sequence ID" value="CAF92916.1"/>
    <property type="molecule type" value="Genomic_DNA"/>
</dbReference>
<dbReference type="SUPFAM" id="SSF52374">
    <property type="entry name" value="Nucleotidylyl transferase"/>
    <property type="match status" value="1"/>
</dbReference>
<dbReference type="InterPro" id="IPR015803">
    <property type="entry name" value="Cys-tRNA-ligase"/>
</dbReference>
<dbReference type="CDD" id="cd00672">
    <property type="entry name" value="CysRS_core"/>
    <property type="match status" value="1"/>
</dbReference>
<proteinExistence type="predicted"/>
<evidence type="ECO:0000256" key="13">
    <source>
        <dbReference type="ARBA" id="ARBA00048159"/>
    </source>
</evidence>
<dbReference type="OrthoDB" id="438179at2759"/>
<dbReference type="Gene3D" id="3.40.50.620">
    <property type="entry name" value="HUPs"/>
    <property type="match status" value="1"/>
</dbReference>
<dbReference type="PANTHER" id="PTHR10890:SF3">
    <property type="entry name" value="CYSTEINE--TRNA LIGASE, CYTOPLASMIC"/>
    <property type="match status" value="1"/>
</dbReference>
<dbReference type="GO" id="GO:0005737">
    <property type="term" value="C:cytoplasm"/>
    <property type="evidence" value="ECO:0007669"/>
    <property type="project" value="TreeGrafter"/>
</dbReference>
<evidence type="ECO:0000313" key="16">
    <source>
        <dbReference type="EMBL" id="CAF92916.1"/>
    </source>
</evidence>
<feature type="non-terminal residue" evidence="16">
    <location>
        <position position="852"/>
    </location>
</feature>
<accession>Q4T2G6</accession>
<evidence type="ECO:0000256" key="2">
    <source>
        <dbReference type="ARBA" id="ARBA00012832"/>
    </source>
</evidence>
<evidence type="ECO:0000256" key="5">
    <source>
        <dbReference type="ARBA" id="ARBA00022741"/>
    </source>
</evidence>
<keyword evidence="9" id="KW-0030">Aminoacyl-tRNA synthetase</keyword>
<dbReference type="InterPro" id="IPR024909">
    <property type="entry name" value="Cys-tRNA/MSH_ligase"/>
</dbReference>
<dbReference type="GO" id="GO:0005524">
    <property type="term" value="F:ATP binding"/>
    <property type="evidence" value="ECO:0007669"/>
    <property type="project" value="UniProtKB-KW"/>
</dbReference>
<dbReference type="InterPro" id="IPR009080">
    <property type="entry name" value="tRNAsynth_Ia_anticodon-bd"/>
</dbReference>
<keyword evidence="3" id="KW-0436">Ligase</keyword>
<organism evidence="16">
    <name type="scientific">Tetraodon nigroviridis</name>
    <name type="common">Spotted green pufferfish</name>
    <name type="synonym">Chelonodon nigroviridis</name>
    <dbReference type="NCBI Taxonomy" id="99883"/>
    <lineage>
        <taxon>Eukaryota</taxon>
        <taxon>Metazoa</taxon>
        <taxon>Chordata</taxon>
        <taxon>Craniata</taxon>
        <taxon>Vertebrata</taxon>
        <taxon>Euteleostomi</taxon>
        <taxon>Actinopterygii</taxon>
        <taxon>Neopterygii</taxon>
        <taxon>Teleostei</taxon>
        <taxon>Neoteleostei</taxon>
        <taxon>Acanthomorphata</taxon>
        <taxon>Eupercaria</taxon>
        <taxon>Tetraodontiformes</taxon>
        <taxon>Tetradontoidea</taxon>
        <taxon>Tetraodontidae</taxon>
        <taxon>Tetraodon</taxon>
    </lineage>
</organism>